<dbReference type="InterPro" id="IPR011545">
    <property type="entry name" value="DEAD/DEAH_box_helicase_dom"/>
</dbReference>
<comment type="function">
    <text evidence="9">Couples transcription and DNA repair by recognizing RNA polymerase (RNAP) stalled at DNA lesions. Mediates ATP-dependent release of RNAP and its truncated transcript from the DNA, and recruitment of nucleotide excision repair machinery to the damaged site.</text>
</comment>
<organism evidence="13 14">
    <name type="scientific">Phenylobacterium terrae</name>
    <dbReference type="NCBI Taxonomy" id="2665495"/>
    <lineage>
        <taxon>Bacteria</taxon>
        <taxon>Pseudomonadati</taxon>
        <taxon>Pseudomonadota</taxon>
        <taxon>Alphaproteobacteria</taxon>
        <taxon>Caulobacterales</taxon>
        <taxon>Caulobacteraceae</taxon>
        <taxon>Phenylobacterium</taxon>
    </lineage>
</organism>
<dbReference type="SMART" id="SM01058">
    <property type="entry name" value="CarD_TRCF"/>
    <property type="match status" value="1"/>
</dbReference>
<dbReference type="EC" id="3.6.4.-" evidence="9"/>
<name>A0ABW4N196_9CAUL</name>
<evidence type="ECO:0000259" key="12">
    <source>
        <dbReference type="PROSITE" id="PS51194"/>
    </source>
</evidence>
<dbReference type="Gene3D" id="3.40.50.300">
    <property type="entry name" value="P-loop containing nucleotide triphosphate hydrolases"/>
    <property type="match status" value="2"/>
</dbReference>
<dbReference type="Pfam" id="PF00270">
    <property type="entry name" value="DEAD"/>
    <property type="match status" value="1"/>
</dbReference>
<dbReference type="Pfam" id="PF00271">
    <property type="entry name" value="Helicase_C"/>
    <property type="match status" value="1"/>
</dbReference>
<dbReference type="SMART" id="SM00982">
    <property type="entry name" value="TRCF"/>
    <property type="match status" value="1"/>
</dbReference>
<evidence type="ECO:0000256" key="8">
    <source>
        <dbReference type="ARBA" id="ARBA00023204"/>
    </source>
</evidence>
<evidence type="ECO:0000256" key="3">
    <source>
        <dbReference type="ARBA" id="ARBA00022763"/>
    </source>
</evidence>
<evidence type="ECO:0000256" key="6">
    <source>
        <dbReference type="ARBA" id="ARBA00022840"/>
    </source>
</evidence>
<dbReference type="Pfam" id="PF02559">
    <property type="entry name" value="CarD_TRCF_RID"/>
    <property type="match status" value="1"/>
</dbReference>
<evidence type="ECO:0000256" key="5">
    <source>
        <dbReference type="ARBA" id="ARBA00022806"/>
    </source>
</evidence>
<comment type="subcellular location">
    <subcellularLocation>
        <location evidence="9">Cytoplasm</location>
    </subcellularLocation>
</comment>
<sequence length="1111" mass="119415">MTRTSSKASKPADAAEPPLVPAAFAAPSRSASRQPTPSAVASALVEPARQAGASGLVYMASSERRAEEIGRALRQFAPDVEVLVLSPWDCLPFDRASPSREVMGRRCAVLRCLGKGAEGPRVLVAPAEALLQKVAPPKALEAGWLQVRKGERLTREGLEAFAHAAGYLTDDRIDEPGEIALLGEVVDIFPAAAEAPLRLRLSEDGEVLDIRAYDPLSQRTDEELEAATIGPASELVLDGKHGQAVDRVAGIEHRLAEHYAKLVTVLSLTPKARLAADPSAPSRVAGFCEQLEDAREARRLFGEEDPPAPGLYLDRKALEAEIARRERLDLDLETVVPIPIFALERNPGRAFADFVQGRLEAGERVLLTGLPHELRALARAVKRGLDRAPDGTTDWAGILAAEPGALLMAPFDLDAGFTDPDAKLTVIAAPDVMGGRVAKRTAGAGLLAEPELRVGDVVIHEDHGLGVLRAIEPVEVEGAVRDAVRIEYHGGAMLLAPVEEFGRIWRYGAEESAVSLDRLHTDAWAKRRVEISAEIDRTAEELVALARARAEQTAPKLVPPAGPYARVAARFPYPETPDQAAAIEAVLEDLAAGRPMNRLVCGDVGFGKTEVAIRAAAAAALCGRQVAVAAPTTVLARQHFETFRRRFAGLGVEVRQLSRLVDTAEARAVKQGLADGSVRIVIGTHALVSKDVAFADLGLVIIDEEQRFGAKLKAQLRELAPDLHVLTMTATPIPRTLQAAMVGVEDVSVIATPPARRRPIRTFLSPFDPATVRTALLRERRRRGQSFLVVPRIEDIAPLRAQLAEIAPELTVRVAHGELPAEEVDEVMVGFAEGDGDVLLATNIIESGLDVPRANTMLVHRADMFGLAQLHQLRGRVGRGRAQGVAYLLTEPDAELPEATQARLSTLVAFDRLGSGLAISARDLDIRGGGDLVGEAQTGHVKLIGAELYQRLLARAVRVAKGEEAGDDWTPELNLGLSGAIPEAYVPDPTTRLNLYGRVARFAEAAEVEAFREEIEDRFGPPPDEVVTLVDQAELRVLARAAGVLRIDAGPKAVALTFRDESAGEAAASGPDLSWRDGRLVLARPTETAAERVELTRKLLLDLTRPKRRAA</sequence>
<keyword evidence="8 9" id="KW-0234">DNA repair</keyword>
<dbReference type="Pfam" id="PF03461">
    <property type="entry name" value="TRCF"/>
    <property type="match status" value="1"/>
</dbReference>
<dbReference type="EMBL" id="JBHUEY010000001">
    <property type="protein sequence ID" value="MFD1783811.1"/>
    <property type="molecule type" value="Genomic_DNA"/>
</dbReference>
<keyword evidence="14" id="KW-1185">Reference proteome</keyword>
<evidence type="ECO:0000256" key="9">
    <source>
        <dbReference type="HAMAP-Rule" id="MF_00969"/>
    </source>
</evidence>
<evidence type="ECO:0000256" key="7">
    <source>
        <dbReference type="ARBA" id="ARBA00023125"/>
    </source>
</evidence>
<dbReference type="PROSITE" id="PS51194">
    <property type="entry name" value="HELICASE_CTER"/>
    <property type="match status" value="1"/>
</dbReference>
<dbReference type="SUPFAM" id="SSF52540">
    <property type="entry name" value="P-loop containing nucleoside triphosphate hydrolases"/>
    <property type="match status" value="3"/>
</dbReference>
<keyword evidence="3 9" id="KW-0227">DNA damage</keyword>
<keyword evidence="4 9" id="KW-0378">Hydrolase</keyword>
<dbReference type="Proteomes" id="UP001597237">
    <property type="component" value="Unassembled WGS sequence"/>
</dbReference>
<dbReference type="InterPro" id="IPR001650">
    <property type="entry name" value="Helicase_C-like"/>
</dbReference>
<dbReference type="PANTHER" id="PTHR47964:SF1">
    <property type="entry name" value="ATP-DEPENDENT DNA HELICASE HOMOLOG RECG, CHLOROPLASTIC"/>
    <property type="match status" value="1"/>
</dbReference>
<dbReference type="InterPro" id="IPR004576">
    <property type="entry name" value="Mfd"/>
</dbReference>
<keyword evidence="1 9" id="KW-0963">Cytoplasm</keyword>
<dbReference type="CDD" id="cd17991">
    <property type="entry name" value="DEXHc_TRCF"/>
    <property type="match status" value="1"/>
</dbReference>
<dbReference type="Pfam" id="PF17757">
    <property type="entry name" value="UvrB_inter"/>
    <property type="match status" value="1"/>
</dbReference>
<dbReference type="Gene3D" id="2.40.10.170">
    <property type="match status" value="1"/>
</dbReference>
<keyword evidence="2 9" id="KW-0547">Nucleotide-binding</keyword>
<comment type="similarity">
    <text evidence="9">In the N-terminal section; belongs to the UvrB family.</text>
</comment>
<evidence type="ECO:0000256" key="10">
    <source>
        <dbReference type="SAM" id="MobiDB-lite"/>
    </source>
</evidence>
<dbReference type="InterPro" id="IPR037235">
    <property type="entry name" value="TRCF-like_C_D7"/>
</dbReference>
<dbReference type="InterPro" id="IPR041471">
    <property type="entry name" value="UvrB_inter"/>
</dbReference>
<comment type="caution">
    <text evidence="13">The sequence shown here is derived from an EMBL/GenBank/DDBJ whole genome shotgun (WGS) entry which is preliminary data.</text>
</comment>
<evidence type="ECO:0000256" key="2">
    <source>
        <dbReference type="ARBA" id="ARBA00022741"/>
    </source>
</evidence>
<dbReference type="PANTHER" id="PTHR47964">
    <property type="entry name" value="ATP-DEPENDENT DNA HELICASE HOMOLOG RECG, CHLOROPLASTIC"/>
    <property type="match status" value="1"/>
</dbReference>
<dbReference type="Gene3D" id="3.90.1150.50">
    <property type="entry name" value="Transcription-repair-coupling factor, D7 domain"/>
    <property type="match status" value="1"/>
</dbReference>
<dbReference type="InterPro" id="IPR003711">
    <property type="entry name" value="CarD-like/TRCF_RID"/>
</dbReference>
<dbReference type="InterPro" id="IPR047112">
    <property type="entry name" value="RecG/Mfd"/>
</dbReference>
<evidence type="ECO:0000313" key="13">
    <source>
        <dbReference type="EMBL" id="MFD1783811.1"/>
    </source>
</evidence>
<keyword evidence="5" id="KW-0347">Helicase</keyword>
<dbReference type="SMART" id="SM00490">
    <property type="entry name" value="HELICc"/>
    <property type="match status" value="1"/>
</dbReference>
<dbReference type="InterPro" id="IPR027417">
    <property type="entry name" value="P-loop_NTPase"/>
</dbReference>
<feature type="domain" description="Helicase C-terminal" evidence="12">
    <location>
        <begin position="771"/>
        <end position="925"/>
    </location>
</feature>
<proteinExistence type="inferred from homology"/>
<evidence type="ECO:0000256" key="4">
    <source>
        <dbReference type="ARBA" id="ARBA00022801"/>
    </source>
</evidence>
<reference evidence="14" key="1">
    <citation type="journal article" date="2019" name="Int. J. Syst. Evol. Microbiol.">
        <title>The Global Catalogue of Microorganisms (GCM) 10K type strain sequencing project: providing services to taxonomists for standard genome sequencing and annotation.</title>
        <authorList>
            <consortium name="The Broad Institute Genomics Platform"/>
            <consortium name="The Broad Institute Genome Sequencing Center for Infectious Disease"/>
            <person name="Wu L."/>
            <person name="Ma J."/>
        </authorList>
    </citation>
    <scope>NUCLEOTIDE SEQUENCE [LARGE SCALE GENOMIC DNA]</scope>
    <source>
        <strain evidence="14">DFY28</strain>
    </source>
</reference>
<feature type="domain" description="Helicase ATP-binding" evidence="11">
    <location>
        <begin position="589"/>
        <end position="750"/>
    </location>
</feature>
<keyword evidence="7 9" id="KW-0238">DNA-binding</keyword>
<protein>
    <recommendedName>
        <fullName evidence="9">Transcription-repair-coupling factor</fullName>
        <shortName evidence="9">TRCF</shortName>
        <ecNumber evidence="9">3.6.4.-</ecNumber>
    </recommendedName>
</protein>
<dbReference type="HAMAP" id="MF_00969">
    <property type="entry name" value="TRCF"/>
    <property type="match status" value="1"/>
</dbReference>
<dbReference type="InterPro" id="IPR036101">
    <property type="entry name" value="CarD-like/TRCF_RID_sf"/>
</dbReference>
<dbReference type="Gene3D" id="3.30.2060.10">
    <property type="entry name" value="Penicillin-binding protein 1b domain"/>
    <property type="match status" value="1"/>
</dbReference>
<comment type="similarity">
    <text evidence="9">In the C-terminal section; belongs to the helicase family. RecG subfamily.</text>
</comment>
<gene>
    <name evidence="9" type="primary">mfd</name>
    <name evidence="13" type="ORF">ACFSC0_10440</name>
</gene>
<evidence type="ECO:0000313" key="14">
    <source>
        <dbReference type="Proteomes" id="UP001597237"/>
    </source>
</evidence>
<dbReference type="RefSeq" id="WP_377282997.1">
    <property type="nucleotide sequence ID" value="NZ_JBHRSI010000008.1"/>
</dbReference>
<evidence type="ECO:0000259" key="11">
    <source>
        <dbReference type="PROSITE" id="PS51192"/>
    </source>
</evidence>
<dbReference type="PROSITE" id="PS51192">
    <property type="entry name" value="HELICASE_ATP_BIND_1"/>
    <property type="match status" value="1"/>
</dbReference>
<accession>A0ABW4N196</accession>
<dbReference type="SMART" id="SM00487">
    <property type="entry name" value="DEXDc"/>
    <property type="match status" value="1"/>
</dbReference>
<evidence type="ECO:0000256" key="1">
    <source>
        <dbReference type="ARBA" id="ARBA00022490"/>
    </source>
</evidence>
<dbReference type="Gene3D" id="3.40.50.11180">
    <property type="match status" value="1"/>
</dbReference>
<keyword evidence="6 9" id="KW-0067">ATP-binding</keyword>
<dbReference type="SUPFAM" id="SSF141259">
    <property type="entry name" value="CarD-like"/>
    <property type="match status" value="1"/>
</dbReference>
<dbReference type="InterPro" id="IPR005118">
    <property type="entry name" value="TRCF_C"/>
</dbReference>
<feature type="region of interest" description="Disordered" evidence="10">
    <location>
        <begin position="1"/>
        <end position="39"/>
    </location>
</feature>
<dbReference type="SUPFAM" id="SSF143517">
    <property type="entry name" value="TRCF domain-like"/>
    <property type="match status" value="1"/>
</dbReference>
<feature type="compositionally biased region" description="Low complexity" evidence="10">
    <location>
        <begin position="21"/>
        <end position="39"/>
    </location>
</feature>
<dbReference type="InterPro" id="IPR014001">
    <property type="entry name" value="Helicase_ATP-bd"/>
</dbReference>